<dbReference type="AlphaFoldDB" id="B3EJY4"/>
<dbReference type="Gene3D" id="3.30.460.10">
    <property type="entry name" value="Beta Polymerase, domain 2"/>
    <property type="match status" value="1"/>
</dbReference>
<dbReference type="OrthoDB" id="9803106at2"/>
<dbReference type="KEGG" id="cpb:Cphamn1_0069"/>
<evidence type="ECO:0000313" key="2">
    <source>
        <dbReference type="EMBL" id="ACE03052.1"/>
    </source>
</evidence>
<dbReference type="CDD" id="cd05403">
    <property type="entry name" value="NT_KNTase_like"/>
    <property type="match status" value="1"/>
</dbReference>
<gene>
    <name evidence="2" type="ordered locus">Cphamn1_0069</name>
</gene>
<protein>
    <submittedName>
        <fullName evidence="2">DNA polymerase beta domain protein region</fullName>
    </submittedName>
</protein>
<dbReference type="InterPro" id="IPR043519">
    <property type="entry name" value="NT_sf"/>
</dbReference>
<dbReference type="Pfam" id="PF18765">
    <property type="entry name" value="Polbeta"/>
    <property type="match status" value="1"/>
</dbReference>
<reference evidence="2" key="1">
    <citation type="submission" date="2008-06" db="EMBL/GenBank/DDBJ databases">
        <title>Complete sequence of Chlorobium phaeobacteroides BS1.</title>
        <authorList>
            <consortium name="US DOE Joint Genome Institute"/>
            <person name="Lucas S."/>
            <person name="Copeland A."/>
            <person name="Lapidus A."/>
            <person name="Glavina del Rio T."/>
            <person name="Dalin E."/>
            <person name="Tice H."/>
            <person name="Bruce D."/>
            <person name="Goodwin L."/>
            <person name="Pitluck S."/>
            <person name="Schmutz J."/>
            <person name="Larimer F."/>
            <person name="Land M."/>
            <person name="Hauser L."/>
            <person name="Kyrpides N."/>
            <person name="Ovchinnikova G."/>
            <person name="Li T."/>
            <person name="Liu Z."/>
            <person name="Zhao F."/>
            <person name="Overmann J."/>
            <person name="Bryant D.A."/>
            <person name="Richardson P."/>
        </authorList>
    </citation>
    <scope>NUCLEOTIDE SEQUENCE [LARGE SCALE GENOMIC DNA]</scope>
    <source>
        <strain evidence="2">BS1</strain>
    </source>
</reference>
<dbReference type="PANTHER" id="PTHR33933:SF1">
    <property type="entry name" value="PROTEIN ADENYLYLTRANSFERASE MNTA-RELATED"/>
    <property type="match status" value="1"/>
</dbReference>
<dbReference type="PANTHER" id="PTHR33933">
    <property type="entry name" value="NUCLEOTIDYLTRANSFERASE"/>
    <property type="match status" value="1"/>
</dbReference>
<dbReference type="HOGENOM" id="CLU_130257_5_1_10"/>
<feature type="domain" description="Polymerase beta nucleotidyltransferase" evidence="1">
    <location>
        <begin position="12"/>
        <end position="102"/>
    </location>
</feature>
<name>B3EJY4_CHLPB</name>
<dbReference type="EMBL" id="CP001101">
    <property type="protein sequence ID" value="ACE03052.1"/>
    <property type="molecule type" value="Genomic_DNA"/>
</dbReference>
<dbReference type="eggNOG" id="COG1708">
    <property type="taxonomic scope" value="Bacteria"/>
</dbReference>
<dbReference type="SUPFAM" id="SSF81301">
    <property type="entry name" value="Nucleotidyltransferase"/>
    <property type="match status" value="1"/>
</dbReference>
<dbReference type="InterPro" id="IPR041633">
    <property type="entry name" value="Polbeta"/>
</dbReference>
<accession>B3EJY4</accession>
<evidence type="ECO:0000259" key="1">
    <source>
        <dbReference type="Pfam" id="PF18765"/>
    </source>
</evidence>
<sequence>MKYGLKNSTIAKIRSVLARYRQVEKAILYGSRAKGNYTTGSDIDLTLLGGHDLDLKVLYRIMDEIDDLLLPYTIDISLLHTIKDQDVLDHIKRFGTVFYEKTPESHVA</sequence>
<proteinExistence type="predicted"/>
<dbReference type="InterPro" id="IPR052548">
    <property type="entry name" value="Type_VII_TA_antitoxin"/>
</dbReference>
<organism evidence="2">
    <name type="scientific">Chlorobium phaeobacteroides (strain BS1)</name>
    <dbReference type="NCBI Taxonomy" id="331678"/>
    <lineage>
        <taxon>Bacteria</taxon>
        <taxon>Pseudomonadati</taxon>
        <taxon>Chlorobiota</taxon>
        <taxon>Chlorobiia</taxon>
        <taxon>Chlorobiales</taxon>
        <taxon>Chlorobiaceae</taxon>
        <taxon>Chlorobium/Pelodictyon group</taxon>
        <taxon>Chlorobium</taxon>
    </lineage>
</organism>